<proteinExistence type="predicted"/>
<dbReference type="RefSeq" id="WP_241041561.1">
    <property type="nucleotide sequence ID" value="NZ_BAAAJF010000016.1"/>
</dbReference>
<sequence length="155" mass="16386">MATDTGWVGQAMAQSVPWVRSMGLEFAEVTPERAVVRLPDDAAVHNHVGGPHAAMIFGLGETASGAITMAAFGALLERATPLVVSSEVRYLRLARGPLTATAVLGRPSADVLAELDAGTRPEFAVSVVVTDAEGRETTHLSVVWTLRPNRQANRS</sequence>
<dbReference type="Gene3D" id="3.10.129.10">
    <property type="entry name" value="Hotdog Thioesterase"/>
    <property type="match status" value="1"/>
</dbReference>
<keyword evidence="2" id="KW-1185">Reference proteome</keyword>
<dbReference type="EMBL" id="JAKXMK010000036">
    <property type="protein sequence ID" value="MCH6170754.1"/>
    <property type="molecule type" value="Genomic_DNA"/>
</dbReference>
<organism evidence="1 2">
    <name type="scientific">Pseudonocardia alaniniphila</name>
    <dbReference type="NCBI Taxonomy" id="75291"/>
    <lineage>
        <taxon>Bacteria</taxon>
        <taxon>Bacillati</taxon>
        <taxon>Actinomycetota</taxon>
        <taxon>Actinomycetes</taxon>
        <taxon>Pseudonocardiales</taxon>
        <taxon>Pseudonocardiaceae</taxon>
        <taxon>Pseudonocardia</taxon>
    </lineage>
</organism>
<dbReference type="InterPro" id="IPR029069">
    <property type="entry name" value="HotDog_dom_sf"/>
</dbReference>
<dbReference type="Pfam" id="PF14539">
    <property type="entry name" value="DUF4442"/>
    <property type="match status" value="1"/>
</dbReference>
<accession>A0ABS9TQD3</accession>
<evidence type="ECO:0000313" key="1">
    <source>
        <dbReference type="EMBL" id="MCH6170754.1"/>
    </source>
</evidence>
<dbReference type="Proteomes" id="UP001299970">
    <property type="component" value="Unassembled WGS sequence"/>
</dbReference>
<reference evidence="1 2" key="1">
    <citation type="submission" date="2022-03" db="EMBL/GenBank/DDBJ databases">
        <title>Pseudonocardia alaer sp. nov., a novel actinomycete isolated from reed forest soil.</title>
        <authorList>
            <person name="Wang L."/>
        </authorList>
    </citation>
    <scope>NUCLEOTIDE SEQUENCE [LARGE SCALE GENOMIC DNA]</scope>
    <source>
        <strain evidence="1 2">Y-16303</strain>
    </source>
</reference>
<name>A0ABS9TQD3_9PSEU</name>
<dbReference type="CDD" id="cd03443">
    <property type="entry name" value="PaaI_thioesterase"/>
    <property type="match status" value="1"/>
</dbReference>
<dbReference type="SUPFAM" id="SSF54637">
    <property type="entry name" value="Thioesterase/thiol ester dehydrase-isomerase"/>
    <property type="match status" value="1"/>
</dbReference>
<protein>
    <submittedName>
        <fullName evidence="1">DUF4442 domain-containing protein</fullName>
    </submittedName>
</protein>
<comment type="caution">
    <text evidence="1">The sequence shown here is derived from an EMBL/GenBank/DDBJ whole genome shotgun (WGS) entry which is preliminary data.</text>
</comment>
<evidence type="ECO:0000313" key="2">
    <source>
        <dbReference type="Proteomes" id="UP001299970"/>
    </source>
</evidence>
<gene>
    <name evidence="1" type="ORF">MMF94_34045</name>
</gene>
<dbReference type="InterPro" id="IPR027961">
    <property type="entry name" value="DUF4442"/>
</dbReference>